<name>A0A1B1AWT8_9ACTN</name>
<dbReference type="AlphaFoldDB" id="A0A1B1AWT8"/>
<dbReference type="EMBL" id="CP016279">
    <property type="protein sequence ID" value="ANP51048.1"/>
    <property type="molecule type" value="Genomic_DNA"/>
</dbReference>
<sequence>MMMRCSHAGNDAQYAACQAAVAAAMTAVRPCSGAVPPAPWHQAQRQHADGATAPSGSCSLMRIRPVTRRRSRTTWCQGMQT</sequence>
<dbReference type="KEGG" id="sgs:AVL59_16725"/>
<reference evidence="2 3" key="1">
    <citation type="submission" date="2016-06" db="EMBL/GenBank/DDBJ databases">
        <title>Complete genome sequence of Streptomyces griseochromogenes ATCC 14511, the Blasticidin S producer.</title>
        <authorList>
            <person name="Wu L."/>
        </authorList>
    </citation>
    <scope>NUCLEOTIDE SEQUENCE [LARGE SCALE GENOMIC DNA]</scope>
    <source>
        <strain evidence="2 3">ATCC 14511</strain>
    </source>
</reference>
<accession>A0A1B1AWT8</accession>
<dbReference type="Proteomes" id="UP000092659">
    <property type="component" value="Chromosome"/>
</dbReference>
<feature type="region of interest" description="Disordered" evidence="1">
    <location>
        <begin position="38"/>
        <end position="58"/>
    </location>
</feature>
<gene>
    <name evidence="2" type="ORF">AVL59_16725</name>
</gene>
<evidence type="ECO:0000256" key="1">
    <source>
        <dbReference type="SAM" id="MobiDB-lite"/>
    </source>
</evidence>
<protein>
    <submittedName>
        <fullName evidence="2">Uncharacterized protein</fullName>
    </submittedName>
</protein>
<organism evidence="2 3">
    <name type="scientific">Streptomyces griseochromogenes</name>
    <dbReference type="NCBI Taxonomy" id="68214"/>
    <lineage>
        <taxon>Bacteria</taxon>
        <taxon>Bacillati</taxon>
        <taxon>Actinomycetota</taxon>
        <taxon>Actinomycetes</taxon>
        <taxon>Kitasatosporales</taxon>
        <taxon>Streptomycetaceae</taxon>
        <taxon>Streptomyces</taxon>
    </lineage>
</organism>
<evidence type="ECO:0000313" key="2">
    <source>
        <dbReference type="EMBL" id="ANP51048.1"/>
    </source>
</evidence>
<proteinExistence type="predicted"/>
<evidence type="ECO:0000313" key="3">
    <source>
        <dbReference type="Proteomes" id="UP000092659"/>
    </source>
</evidence>